<protein>
    <recommendedName>
        <fullName evidence="1">Reverse transcriptase Ty1/copia-type domain-containing protein</fullName>
    </recommendedName>
</protein>
<dbReference type="Proteomes" id="UP000016930">
    <property type="component" value="Unassembled WGS sequence"/>
</dbReference>
<gene>
    <name evidence="2" type="ORF">CERSUDRAFT_124463</name>
</gene>
<dbReference type="PANTHER" id="PTHR11439:SF483">
    <property type="entry name" value="PEPTIDE SYNTHASE GLIP-LIKE, PUTATIVE (AFU_ORTHOLOGUE AFUA_3G12920)-RELATED"/>
    <property type="match status" value="1"/>
</dbReference>
<dbReference type="EMBL" id="KB445799">
    <property type="protein sequence ID" value="EMD35853.1"/>
    <property type="molecule type" value="Genomic_DNA"/>
</dbReference>
<reference evidence="2 3" key="1">
    <citation type="journal article" date="2012" name="Proc. Natl. Acad. Sci. U.S.A.">
        <title>Comparative genomics of Ceriporiopsis subvermispora and Phanerochaete chrysosporium provide insight into selective ligninolysis.</title>
        <authorList>
            <person name="Fernandez-Fueyo E."/>
            <person name="Ruiz-Duenas F.J."/>
            <person name="Ferreira P."/>
            <person name="Floudas D."/>
            <person name="Hibbett D.S."/>
            <person name="Canessa P."/>
            <person name="Larrondo L.F."/>
            <person name="James T.Y."/>
            <person name="Seelenfreund D."/>
            <person name="Lobos S."/>
            <person name="Polanco R."/>
            <person name="Tello M."/>
            <person name="Honda Y."/>
            <person name="Watanabe T."/>
            <person name="Watanabe T."/>
            <person name="Ryu J.S."/>
            <person name="Kubicek C.P."/>
            <person name="Schmoll M."/>
            <person name="Gaskell J."/>
            <person name="Hammel K.E."/>
            <person name="St John F.J."/>
            <person name="Vanden Wymelenberg A."/>
            <person name="Sabat G."/>
            <person name="Splinter BonDurant S."/>
            <person name="Syed K."/>
            <person name="Yadav J.S."/>
            <person name="Doddapaneni H."/>
            <person name="Subramanian V."/>
            <person name="Lavin J.L."/>
            <person name="Oguiza J.A."/>
            <person name="Perez G."/>
            <person name="Pisabarro A.G."/>
            <person name="Ramirez L."/>
            <person name="Santoyo F."/>
            <person name="Master E."/>
            <person name="Coutinho P.M."/>
            <person name="Henrissat B."/>
            <person name="Lombard V."/>
            <person name="Magnuson J.K."/>
            <person name="Kuees U."/>
            <person name="Hori C."/>
            <person name="Igarashi K."/>
            <person name="Samejima M."/>
            <person name="Held B.W."/>
            <person name="Barry K.W."/>
            <person name="LaButti K.M."/>
            <person name="Lapidus A."/>
            <person name="Lindquist E.A."/>
            <person name="Lucas S.M."/>
            <person name="Riley R."/>
            <person name="Salamov A.A."/>
            <person name="Hoffmeister D."/>
            <person name="Schwenk D."/>
            <person name="Hadar Y."/>
            <person name="Yarden O."/>
            <person name="de Vries R.P."/>
            <person name="Wiebenga A."/>
            <person name="Stenlid J."/>
            <person name="Eastwood D."/>
            <person name="Grigoriev I.V."/>
            <person name="Berka R.M."/>
            <person name="Blanchette R.A."/>
            <person name="Kersten P."/>
            <person name="Martinez A.T."/>
            <person name="Vicuna R."/>
            <person name="Cullen D."/>
        </authorList>
    </citation>
    <scope>NUCLEOTIDE SEQUENCE [LARGE SCALE GENOMIC DNA]</scope>
    <source>
        <strain evidence="2 3">B</strain>
    </source>
</reference>
<dbReference type="PANTHER" id="PTHR11439">
    <property type="entry name" value="GAG-POL-RELATED RETROTRANSPOSON"/>
    <property type="match status" value="1"/>
</dbReference>
<organism evidence="2 3">
    <name type="scientific">Ceriporiopsis subvermispora (strain B)</name>
    <name type="common">White-rot fungus</name>
    <name type="synonym">Gelatoporia subvermispora</name>
    <dbReference type="NCBI Taxonomy" id="914234"/>
    <lineage>
        <taxon>Eukaryota</taxon>
        <taxon>Fungi</taxon>
        <taxon>Dikarya</taxon>
        <taxon>Basidiomycota</taxon>
        <taxon>Agaricomycotina</taxon>
        <taxon>Agaricomycetes</taxon>
        <taxon>Polyporales</taxon>
        <taxon>Gelatoporiaceae</taxon>
        <taxon>Gelatoporia</taxon>
    </lineage>
</organism>
<dbReference type="InterPro" id="IPR043502">
    <property type="entry name" value="DNA/RNA_pol_sf"/>
</dbReference>
<dbReference type="Pfam" id="PF07727">
    <property type="entry name" value="RVT_2"/>
    <property type="match status" value="1"/>
</dbReference>
<dbReference type="OrthoDB" id="3344688at2759"/>
<evidence type="ECO:0000313" key="2">
    <source>
        <dbReference type="EMBL" id="EMD35853.1"/>
    </source>
</evidence>
<keyword evidence="3" id="KW-1185">Reference proteome</keyword>
<dbReference type="InterPro" id="IPR013103">
    <property type="entry name" value="RVT_2"/>
</dbReference>
<sequence>MRQPVGFTDGTDRVVRLLRSLYRLKQAARLWNRHMTAQLKSVGFRQLFTDNAVYIRDTELGTTITGIHVDNALTFSSSRKELAAARHDLHSLFEMKEEDPNWIMGFELFDDRKQGTISISHEKYIISILRRFKMEDCTPEVIPMRPSYVLTKDDGPKNAQEADDMKRRPYRELLGALTWISVISRPDISFAVNNLAQFNADPGPKHWRAAKRILQYLTGTRDYRLVLGGDDADTHTFDTLAGYSDSDWARNIDDRRSVSGYVFKIGKATVAWSSKKQTTVAASSTEGGYMALSFAAKQGLWMRRLLTEMGCPHERAPTTIRGDNQGSIDLTKDARHHARTKHIDVHHHFVRERVSDGTFVVEHQPSRQLVADILTKPLEREDFERLRDSLGLVPA</sequence>
<evidence type="ECO:0000259" key="1">
    <source>
        <dbReference type="Pfam" id="PF07727"/>
    </source>
</evidence>
<dbReference type="AlphaFoldDB" id="M2QFN1"/>
<name>M2QFN1_CERS8</name>
<proteinExistence type="predicted"/>
<dbReference type="STRING" id="914234.M2QFN1"/>
<dbReference type="SUPFAM" id="SSF56672">
    <property type="entry name" value="DNA/RNA polymerases"/>
    <property type="match status" value="1"/>
</dbReference>
<feature type="domain" description="Reverse transcriptase Ty1/copia-type" evidence="1">
    <location>
        <begin position="1"/>
        <end position="145"/>
    </location>
</feature>
<evidence type="ECO:0000313" key="3">
    <source>
        <dbReference type="Proteomes" id="UP000016930"/>
    </source>
</evidence>
<dbReference type="HOGENOM" id="CLU_001650_21_0_1"/>
<accession>M2QFN1</accession>
<dbReference type="CDD" id="cd09272">
    <property type="entry name" value="RNase_HI_RT_Ty1"/>
    <property type="match status" value="1"/>
</dbReference>